<comment type="caution">
    <text evidence="3">The sequence shown here is derived from an EMBL/GenBank/DDBJ whole genome shotgun (WGS) entry which is preliminary data.</text>
</comment>
<proteinExistence type="predicted"/>
<dbReference type="SUPFAM" id="SSF50610">
    <property type="entry name" value="mu transposase, C-terminal domain"/>
    <property type="match status" value="1"/>
</dbReference>
<dbReference type="SUPFAM" id="SSF53098">
    <property type="entry name" value="Ribonuclease H-like"/>
    <property type="match status" value="1"/>
</dbReference>
<evidence type="ECO:0000256" key="1">
    <source>
        <dbReference type="SAM" id="MobiDB-lite"/>
    </source>
</evidence>
<dbReference type="PROSITE" id="PS50994">
    <property type="entry name" value="INTEGRASE"/>
    <property type="match status" value="1"/>
</dbReference>
<dbReference type="InterPro" id="IPR001584">
    <property type="entry name" value="Integrase_cat-core"/>
</dbReference>
<reference evidence="4" key="1">
    <citation type="journal article" date="2019" name="Int. J. Syst. Evol. Microbiol.">
        <title>The Global Catalogue of Microorganisms (GCM) 10K type strain sequencing project: providing services to taxonomists for standard genome sequencing and annotation.</title>
        <authorList>
            <consortium name="The Broad Institute Genomics Platform"/>
            <consortium name="The Broad Institute Genome Sequencing Center for Infectious Disease"/>
            <person name="Wu L."/>
            <person name="Ma J."/>
        </authorList>
    </citation>
    <scope>NUCLEOTIDE SEQUENCE [LARGE SCALE GENOMIC DNA]</scope>
    <source>
        <strain evidence="4">KLKA75</strain>
    </source>
</reference>
<organism evidence="3 4">
    <name type="scientific">Actinomadura gamaensis</name>
    <dbReference type="NCBI Taxonomy" id="1763541"/>
    <lineage>
        <taxon>Bacteria</taxon>
        <taxon>Bacillati</taxon>
        <taxon>Actinomycetota</taxon>
        <taxon>Actinomycetes</taxon>
        <taxon>Streptosporangiales</taxon>
        <taxon>Thermomonosporaceae</taxon>
        <taxon>Actinomadura</taxon>
    </lineage>
</organism>
<dbReference type="Proteomes" id="UP001595872">
    <property type="component" value="Unassembled WGS sequence"/>
</dbReference>
<dbReference type="EMBL" id="JBHSIT010000014">
    <property type="protein sequence ID" value="MFC4912991.1"/>
    <property type="molecule type" value="Genomic_DNA"/>
</dbReference>
<feature type="compositionally biased region" description="Pro residues" evidence="1">
    <location>
        <begin position="476"/>
        <end position="485"/>
    </location>
</feature>
<dbReference type="Gene3D" id="1.10.10.60">
    <property type="entry name" value="Homeodomain-like"/>
    <property type="match status" value="1"/>
</dbReference>
<dbReference type="InterPro" id="IPR012337">
    <property type="entry name" value="RNaseH-like_sf"/>
</dbReference>
<name>A0ABV9U975_9ACTN</name>
<dbReference type="InterPro" id="IPR015378">
    <property type="entry name" value="Transposase-like_Mu_C"/>
</dbReference>
<dbReference type="Pfam" id="PF00665">
    <property type="entry name" value="rve"/>
    <property type="match status" value="1"/>
</dbReference>
<dbReference type="InterPro" id="IPR036397">
    <property type="entry name" value="RNaseH_sf"/>
</dbReference>
<dbReference type="PANTHER" id="PTHR35004:SF6">
    <property type="entry name" value="TRANSPOSASE"/>
    <property type="match status" value="1"/>
</dbReference>
<dbReference type="InterPro" id="IPR009004">
    <property type="entry name" value="Transposase_Mu_C"/>
</dbReference>
<keyword evidence="4" id="KW-1185">Reference proteome</keyword>
<evidence type="ECO:0000313" key="4">
    <source>
        <dbReference type="Proteomes" id="UP001595872"/>
    </source>
</evidence>
<sequence length="495" mass="55012">MTVGAGAGAEPSAPLARLTAAAREEAVRRFGILRPHLEEGVSLSEVARTGEVSVRTAERWAARYRRGGLAALAPRPRKDVDRRRMPEELQLVIEALALRTPRLSAAAVHRRVQELAPEHGWPVPSYRTVVNVIAALDPALTCLAHQGRKRYADVFELIGRREVDAPNASWQADHTELDFYVLTEDGTPARPWLTLIIDEYSRAVAAHRLSLEAPSALGTALTLRRAIWRKSDPHWQICGIPAVFYTDHGSDFTSKHMEQVAADLKIRLVCSLPGQPRGRGKIERLFATVHQMCLSPLPGYAPAGLPDRAGRARLSLTGLDEALSAWILDDYHRRIHPETRQPPAARWAQGGFLPQMPDSLEQLDLLLLTVAKPRKVHPDGIHAFGLRYLDPTLAAFVGESVVIRYDPRDLAELRIFHRGTFICRAICPELAGTTVSMREISAARRARRRQLTRDLAERATLVDQLLAHRTGLPAPTREPAPPAPAPRRLKTYTEE</sequence>
<evidence type="ECO:0000259" key="2">
    <source>
        <dbReference type="PROSITE" id="PS50994"/>
    </source>
</evidence>
<gene>
    <name evidence="3" type="ORF">ACFPCY_37220</name>
</gene>
<dbReference type="Gene3D" id="2.30.30.130">
    <property type="entry name" value="Transposase, Mu, C-terminal"/>
    <property type="match status" value="1"/>
</dbReference>
<accession>A0ABV9U975</accession>
<dbReference type="PANTHER" id="PTHR35004">
    <property type="entry name" value="TRANSPOSASE RV3428C-RELATED"/>
    <property type="match status" value="1"/>
</dbReference>
<protein>
    <submittedName>
        <fullName evidence="3">Mu transposase C-terminal domain-containing protein</fullName>
    </submittedName>
</protein>
<dbReference type="Gene3D" id="3.30.420.10">
    <property type="entry name" value="Ribonuclease H-like superfamily/Ribonuclease H"/>
    <property type="match status" value="1"/>
</dbReference>
<dbReference type="RefSeq" id="WP_378263464.1">
    <property type="nucleotide sequence ID" value="NZ_JBHSIT010000014.1"/>
</dbReference>
<feature type="region of interest" description="Disordered" evidence="1">
    <location>
        <begin position="468"/>
        <end position="495"/>
    </location>
</feature>
<feature type="domain" description="Integrase catalytic" evidence="2">
    <location>
        <begin position="162"/>
        <end position="351"/>
    </location>
</feature>
<dbReference type="Pfam" id="PF13565">
    <property type="entry name" value="HTH_32"/>
    <property type="match status" value="1"/>
</dbReference>
<dbReference type="InterPro" id="IPR009057">
    <property type="entry name" value="Homeodomain-like_sf"/>
</dbReference>
<evidence type="ECO:0000313" key="3">
    <source>
        <dbReference type="EMBL" id="MFC4912991.1"/>
    </source>
</evidence>
<dbReference type="SUPFAM" id="SSF46689">
    <property type="entry name" value="Homeodomain-like"/>
    <property type="match status" value="1"/>
</dbReference>
<dbReference type="Pfam" id="PF09299">
    <property type="entry name" value="Mu-transpos_C"/>
    <property type="match status" value="1"/>
</dbReference>